<keyword evidence="3 5" id="KW-1133">Transmembrane helix</keyword>
<dbReference type="PANTHER" id="PTHR10283:SF136">
    <property type="entry name" value="CITRATE TRANSPORTER-LIKE DOMAIN-CONTAINING PROTEIN"/>
    <property type="match status" value="1"/>
</dbReference>
<evidence type="ECO:0000256" key="5">
    <source>
        <dbReference type="SAM" id="Phobius"/>
    </source>
</evidence>
<evidence type="ECO:0000256" key="3">
    <source>
        <dbReference type="ARBA" id="ARBA00022989"/>
    </source>
</evidence>
<evidence type="ECO:0000256" key="1">
    <source>
        <dbReference type="ARBA" id="ARBA00004141"/>
    </source>
</evidence>
<accession>A0A5K3G0B1</accession>
<proteinExistence type="predicted"/>
<feature type="transmembrane region" description="Helical" evidence="5">
    <location>
        <begin position="56"/>
        <end position="75"/>
    </location>
</feature>
<evidence type="ECO:0000256" key="2">
    <source>
        <dbReference type="ARBA" id="ARBA00022692"/>
    </source>
</evidence>
<reference evidence="6" key="1">
    <citation type="submission" date="2019-11" db="UniProtKB">
        <authorList>
            <consortium name="WormBaseParasite"/>
        </authorList>
    </citation>
    <scope>IDENTIFICATION</scope>
</reference>
<evidence type="ECO:0000313" key="6">
    <source>
        <dbReference type="WBParaSite" id="MCU_013484-RA"/>
    </source>
</evidence>
<dbReference type="WBParaSite" id="MCU_013484-RA">
    <property type="protein sequence ID" value="MCU_013484-RA"/>
    <property type="gene ID" value="MCU_013484"/>
</dbReference>
<sequence>MELPTWLKWTVKYRSLLFAVLYPILLCPLLVAYPGSVSKGAYALLLMAGYWITEVIPIYVTAMLPLAMAPLMGLLPSGVACREYMHV</sequence>
<dbReference type="GO" id="GO:0005886">
    <property type="term" value="C:plasma membrane"/>
    <property type="evidence" value="ECO:0007669"/>
    <property type="project" value="TreeGrafter"/>
</dbReference>
<keyword evidence="4 5" id="KW-0472">Membrane</keyword>
<keyword evidence="2 5" id="KW-0812">Transmembrane</keyword>
<comment type="subcellular location">
    <subcellularLocation>
        <location evidence="1">Membrane</location>
        <topology evidence="1">Multi-pass membrane protein</topology>
    </subcellularLocation>
</comment>
<protein>
    <submittedName>
        <fullName evidence="6">Sulfate permease</fullName>
    </submittedName>
</protein>
<name>A0A5K3G0B1_MESCO</name>
<dbReference type="AlphaFoldDB" id="A0A5K3G0B1"/>
<dbReference type="PANTHER" id="PTHR10283">
    <property type="entry name" value="SOLUTE CARRIER FAMILY 13 MEMBER"/>
    <property type="match status" value="1"/>
</dbReference>
<organism evidence="6">
    <name type="scientific">Mesocestoides corti</name>
    <name type="common">Flatworm</name>
    <dbReference type="NCBI Taxonomy" id="53468"/>
    <lineage>
        <taxon>Eukaryota</taxon>
        <taxon>Metazoa</taxon>
        <taxon>Spiralia</taxon>
        <taxon>Lophotrochozoa</taxon>
        <taxon>Platyhelminthes</taxon>
        <taxon>Cestoda</taxon>
        <taxon>Eucestoda</taxon>
        <taxon>Cyclophyllidea</taxon>
        <taxon>Mesocestoididae</taxon>
        <taxon>Mesocestoides</taxon>
    </lineage>
</organism>
<dbReference type="GO" id="GO:0022857">
    <property type="term" value="F:transmembrane transporter activity"/>
    <property type="evidence" value="ECO:0007669"/>
    <property type="project" value="UniProtKB-ARBA"/>
</dbReference>
<evidence type="ECO:0000256" key="4">
    <source>
        <dbReference type="ARBA" id="ARBA00023136"/>
    </source>
</evidence>